<dbReference type="Pfam" id="PF00383">
    <property type="entry name" value="dCMP_cyt_deam_1"/>
    <property type="match status" value="1"/>
</dbReference>
<keyword evidence="4" id="KW-0378">Hydrolase</keyword>
<dbReference type="GO" id="GO:0005737">
    <property type="term" value="C:cytoplasm"/>
    <property type="evidence" value="ECO:0007669"/>
    <property type="project" value="TreeGrafter"/>
</dbReference>
<dbReference type="InterPro" id="IPR002125">
    <property type="entry name" value="CMP_dCMP_dom"/>
</dbReference>
<evidence type="ECO:0000313" key="10">
    <source>
        <dbReference type="Proteomes" id="UP000294881"/>
    </source>
</evidence>
<sequence>MTWNARWMGEASNIATWSKDPRTKVGAVAVKGRHRLMDGYNGIPAGVDDDPCRMVPDAKYDWTLHAEANVVAKAARHGVSLDGATVYVTHKPCCQCAALMINAGVARIIYGDGRTNMPDHKFEIAGIMCSEAGVSLDRAEAKRSPAPIRA</sequence>
<keyword evidence="5 7" id="KW-0862">Zinc</keyword>
<comment type="cofactor">
    <cofactor evidence="1 7">
        <name>Zn(2+)</name>
        <dbReference type="ChEBI" id="CHEBI:29105"/>
    </cofactor>
</comment>
<dbReference type="OrthoDB" id="9788517at2"/>
<proteinExistence type="inferred from homology"/>
<evidence type="ECO:0000256" key="4">
    <source>
        <dbReference type="ARBA" id="ARBA00022801"/>
    </source>
</evidence>
<dbReference type="RefSeq" id="WP_132001284.1">
    <property type="nucleotide sequence ID" value="NZ_JBHUNN010000002.1"/>
</dbReference>
<feature type="active site" description="Proton donor" evidence="6">
    <location>
        <position position="67"/>
    </location>
</feature>
<dbReference type="CDD" id="cd01286">
    <property type="entry name" value="deoxycytidylate_deaminase"/>
    <property type="match status" value="1"/>
</dbReference>
<dbReference type="InterPro" id="IPR016473">
    <property type="entry name" value="dCMP_deaminase"/>
</dbReference>
<dbReference type="GO" id="GO:0008270">
    <property type="term" value="F:zinc ion binding"/>
    <property type="evidence" value="ECO:0007669"/>
    <property type="project" value="InterPro"/>
</dbReference>
<feature type="domain" description="CMP/dCMP-type deaminase" evidence="8">
    <location>
        <begin position="2"/>
        <end position="125"/>
    </location>
</feature>
<dbReference type="InterPro" id="IPR016193">
    <property type="entry name" value="Cytidine_deaminase-like"/>
</dbReference>
<dbReference type="InterPro" id="IPR016192">
    <property type="entry name" value="APOBEC/CMP_deaminase_Zn-bd"/>
</dbReference>
<organism evidence="9 10">
    <name type="scientific">Camelimonas lactis</name>
    <dbReference type="NCBI Taxonomy" id="659006"/>
    <lineage>
        <taxon>Bacteria</taxon>
        <taxon>Pseudomonadati</taxon>
        <taxon>Pseudomonadota</taxon>
        <taxon>Alphaproteobacteria</taxon>
        <taxon>Hyphomicrobiales</taxon>
        <taxon>Chelatococcaceae</taxon>
        <taxon>Camelimonas</taxon>
    </lineage>
</organism>
<dbReference type="GO" id="GO:0004132">
    <property type="term" value="F:dCMP deaminase activity"/>
    <property type="evidence" value="ECO:0007669"/>
    <property type="project" value="InterPro"/>
</dbReference>
<evidence type="ECO:0000256" key="7">
    <source>
        <dbReference type="PIRSR" id="PIRSR006019-2"/>
    </source>
</evidence>
<evidence type="ECO:0000256" key="3">
    <source>
        <dbReference type="ARBA" id="ARBA00022723"/>
    </source>
</evidence>
<feature type="binding site" evidence="7">
    <location>
        <position position="65"/>
    </location>
    <ligand>
        <name>Zn(2+)</name>
        <dbReference type="ChEBI" id="CHEBI:29105"/>
        <note>catalytic</note>
    </ligand>
</feature>
<feature type="binding site" evidence="7">
    <location>
        <position position="93"/>
    </location>
    <ligand>
        <name>Zn(2+)</name>
        <dbReference type="ChEBI" id="CHEBI:29105"/>
        <note>catalytic</note>
    </ligand>
</feature>
<accession>A0A4R2GXT8</accession>
<dbReference type="InterPro" id="IPR015517">
    <property type="entry name" value="dCMP_deaminase-rel"/>
</dbReference>
<comment type="caution">
    <text evidence="9">The sequence shown here is derived from an EMBL/GenBank/DDBJ whole genome shotgun (WGS) entry which is preliminary data.</text>
</comment>
<dbReference type="EMBL" id="SLWL01000001">
    <property type="protein sequence ID" value="TCO15847.1"/>
    <property type="molecule type" value="Genomic_DNA"/>
</dbReference>
<evidence type="ECO:0000313" key="9">
    <source>
        <dbReference type="EMBL" id="TCO15847.1"/>
    </source>
</evidence>
<dbReference type="Proteomes" id="UP000294881">
    <property type="component" value="Unassembled WGS sequence"/>
</dbReference>
<dbReference type="AlphaFoldDB" id="A0A4R2GXT8"/>
<dbReference type="PROSITE" id="PS00903">
    <property type="entry name" value="CYT_DCMP_DEAMINASES_1"/>
    <property type="match status" value="1"/>
</dbReference>
<evidence type="ECO:0000256" key="5">
    <source>
        <dbReference type="ARBA" id="ARBA00022833"/>
    </source>
</evidence>
<reference evidence="9 10" key="1">
    <citation type="submission" date="2019-03" db="EMBL/GenBank/DDBJ databases">
        <title>Genomic Encyclopedia of Type Strains, Phase IV (KMG-IV): sequencing the most valuable type-strain genomes for metagenomic binning, comparative biology and taxonomic classification.</title>
        <authorList>
            <person name="Goeker M."/>
        </authorList>
    </citation>
    <scope>NUCLEOTIDE SEQUENCE [LARGE SCALE GENOMIC DNA]</scope>
    <source>
        <strain evidence="9 10">DSM 22958</strain>
    </source>
</reference>
<keyword evidence="10" id="KW-1185">Reference proteome</keyword>
<dbReference type="SUPFAM" id="SSF53927">
    <property type="entry name" value="Cytidine deaminase-like"/>
    <property type="match status" value="1"/>
</dbReference>
<evidence type="ECO:0000256" key="2">
    <source>
        <dbReference type="ARBA" id="ARBA00006576"/>
    </source>
</evidence>
<dbReference type="InterPro" id="IPR035105">
    <property type="entry name" value="Deoxycytidylate_deaminase_dom"/>
</dbReference>
<feature type="binding site" evidence="7">
    <location>
        <position position="96"/>
    </location>
    <ligand>
        <name>Zn(2+)</name>
        <dbReference type="ChEBI" id="CHEBI:29105"/>
        <note>catalytic</note>
    </ligand>
</feature>
<dbReference type="GO" id="GO:0006220">
    <property type="term" value="P:pyrimidine nucleotide metabolic process"/>
    <property type="evidence" value="ECO:0007669"/>
    <property type="project" value="InterPro"/>
</dbReference>
<evidence type="ECO:0000256" key="1">
    <source>
        <dbReference type="ARBA" id="ARBA00001947"/>
    </source>
</evidence>
<keyword evidence="3 7" id="KW-0479">Metal-binding</keyword>
<dbReference type="PANTHER" id="PTHR11086">
    <property type="entry name" value="DEOXYCYTIDYLATE DEAMINASE-RELATED"/>
    <property type="match status" value="1"/>
</dbReference>
<dbReference type="PROSITE" id="PS51747">
    <property type="entry name" value="CYT_DCMP_DEAMINASES_2"/>
    <property type="match status" value="1"/>
</dbReference>
<evidence type="ECO:0000259" key="8">
    <source>
        <dbReference type="PROSITE" id="PS51747"/>
    </source>
</evidence>
<name>A0A4R2GXT8_9HYPH</name>
<dbReference type="PIRSF" id="PIRSF006019">
    <property type="entry name" value="dCMP_deaminase"/>
    <property type="match status" value="1"/>
</dbReference>
<evidence type="ECO:0000256" key="6">
    <source>
        <dbReference type="PIRSR" id="PIRSR006019-1"/>
    </source>
</evidence>
<protein>
    <submittedName>
        <fullName evidence="9">dCMP deaminase</fullName>
    </submittedName>
</protein>
<dbReference type="Gene3D" id="3.40.140.10">
    <property type="entry name" value="Cytidine Deaminase, domain 2"/>
    <property type="match status" value="1"/>
</dbReference>
<gene>
    <name evidence="9" type="ORF">EV666_10196</name>
</gene>
<dbReference type="PANTHER" id="PTHR11086:SF18">
    <property type="entry name" value="DEOXYCYTIDYLATE DEAMINASE"/>
    <property type="match status" value="1"/>
</dbReference>
<comment type="similarity">
    <text evidence="2">Belongs to the cytidine and deoxycytidylate deaminase family.</text>
</comment>